<comment type="subcellular location">
    <subcellularLocation>
        <location evidence="1">Mitochondrion membrane</location>
        <topology evidence="1">Multi-pass membrane protein</topology>
    </subcellularLocation>
</comment>
<evidence type="ECO:0000256" key="13">
    <source>
        <dbReference type="ARBA" id="ARBA00023136"/>
    </source>
</evidence>
<evidence type="ECO:0000256" key="9">
    <source>
        <dbReference type="ARBA" id="ARBA00022982"/>
    </source>
</evidence>
<protein>
    <recommendedName>
        <fullName evidence="4">NADH-ubiquinone oxidoreductase chain 6</fullName>
        <ecNumber evidence="3">7.1.1.2</ecNumber>
    </recommendedName>
    <alternativeName>
        <fullName evidence="14">NADH dehydrogenase subunit 6</fullName>
    </alternativeName>
</protein>
<evidence type="ECO:0000313" key="17">
    <source>
        <dbReference type="EMBL" id="ABD85306.1"/>
    </source>
</evidence>
<sequence>MLILNLSMISLLMSASMIHFSSPYMDSLLLILQTLLVAIYLSLVKSSLWFSYMLPLVYLGGMLVIFTYVSSLVSEEGFESFPVNYLIVSLILMFSTNVLFWGSSVLNGSWGGALYKDEGSSCVISELFSTDNMLMYLCVVIYLLLALICVANLMKFIAGPLRLLN</sequence>
<dbReference type="PANTHER" id="PTHR11435">
    <property type="entry name" value="NADH UBIQUINONE OXIDOREDUCTASE SUBUNIT ND6"/>
    <property type="match status" value="1"/>
</dbReference>
<geneLocation type="mitochondrion" evidence="17"/>
<evidence type="ECO:0000256" key="16">
    <source>
        <dbReference type="SAM" id="Phobius"/>
    </source>
</evidence>
<dbReference type="PANTHER" id="PTHR11435:SF1">
    <property type="entry name" value="NADH-UBIQUINONE OXIDOREDUCTASE CHAIN 6"/>
    <property type="match status" value="1"/>
</dbReference>
<evidence type="ECO:0000256" key="7">
    <source>
        <dbReference type="ARBA" id="ARBA00022692"/>
    </source>
</evidence>
<evidence type="ECO:0000256" key="12">
    <source>
        <dbReference type="ARBA" id="ARBA00023128"/>
    </source>
</evidence>
<feature type="transmembrane region" description="Helical" evidence="16">
    <location>
        <begin position="81"/>
        <end position="101"/>
    </location>
</feature>
<keyword evidence="8" id="KW-1278">Translocase</keyword>
<name>Q19TX3_9CRUS</name>
<feature type="transmembrane region" description="Helical" evidence="16">
    <location>
        <begin position="133"/>
        <end position="154"/>
    </location>
</feature>
<dbReference type="GO" id="GO:0008137">
    <property type="term" value="F:NADH dehydrogenase (ubiquinone) activity"/>
    <property type="evidence" value="ECO:0007669"/>
    <property type="project" value="UniProtKB-EC"/>
</dbReference>
<accession>Q19TX3</accession>
<evidence type="ECO:0000256" key="4">
    <source>
        <dbReference type="ARBA" id="ARBA00021095"/>
    </source>
</evidence>
<feature type="transmembrane region" description="Helical" evidence="16">
    <location>
        <begin position="49"/>
        <end position="69"/>
    </location>
</feature>
<evidence type="ECO:0000256" key="6">
    <source>
        <dbReference type="ARBA" id="ARBA00022660"/>
    </source>
</evidence>
<organism evidence="17">
    <name type="scientific">Idotea baltica</name>
    <dbReference type="NCBI Taxonomy" id="82763"/>
    <lineage>
        <taxon>Eukaryota</taxon>
        <taxon>Metazoa</taxon>
        <taxon>Ecdysozoa</taxon>
        <taxon>Arthropoda</taxon>
        <taxon>Crustacea</taxon>
        <taxon>Multicrustacea</taxon>
        <taxon>Malacostraca</taxon>
        <taxon>Eumalacostraca</taxon>
        <taxon>Peracarida</taxon>
        <taxon>Isopoda</taxon>
        <taxon>Valvifera</taxon>
        <taxon>Idoteidae</taxon>
        <taxon>Idotea</taxon>
    </lineage>
</organism>
<evidence type="ECO:0000256" key="10">
    <source>
        <dbReference type="ARBA" id="ARBA00022989"/>
    </source>
</evidence>
<keyword evidence="6" id="KW-0679">Respiratory chain</keyword>
<proteinExistence type="inferred from homology"/>
<keyword evidence="5" id="KW-0813">Transport</keyword>
<evidence type="ECO:0000256" key="15">
    <source>
        <dbReference type="ARBA" id="ARBA00049551"/>
    </source>
</evidence>
<keyword evidence="7 16" id="KW-0812">Transmembrane</keyword>
<evidence type="ECO:0000256" key="1">
    <source>
        <dbReference type="ARBA" id="ARBA00004225"/>
    </source>
</evidence>
<evidence type="ECO:0000256" key="14">
    <source>
        <dbReference type="ARBA" id="ARBA00031019"/>
    </source>
</evidence>
<dbReference type="InterPro" id="IPR050269">
    <property type="entry name" value="ComplexI_Subunit6"/>
</dbReference>
<gene>
    <name evidence="17" type="primary">NAD6</name>
</gene>
<evidence type="ECO:0000256" key="11">
    <source>
        <dbReference type="ARBA" id="ARBA00023027"/>
    </source>
</evidence>
<reference evidence="17" key="1">
    <citation type="journal article" date="2006" name="Mol. Phylogenet. Evol.">
        <title>Major rearrangements characterize the mitochondrial genome of the isopod Idotea baltica (Crustacea: Peracarida).</title>
        <authorList>
            <person name="Podsiadlowski L."/>
            <person name="Bartolomaeus T."/>
        </authorList>
    </citation>
    <scope>NUCLEOTIDE SEQUENCE</scope>
</reference>
<feature type="transmembrane region" description="Helical" evidence="16">
    <location>
        <begin position="21"/>
        <end position="43"/>
    </location>
</feature>
<evidence type="ECO:0000256" key="8">
    <source>
        <dbReference type="ARBA" id="ARBA00022967"/>
    </source>
</evidence>
<dbReference type="EC" id="7.1.1.2" evidence="3"/>
<keyword evidence="13 16" id="KW-0472">Membrane</keyword>
<evidence type="ECO:0000256" key="2">
    <source>
        <dbReference type="ARBA" id="ARBA00005698"/>
    </source>
</evidence>
<dbReference type="AlphaFoldDB" id="Q19TX3"/>
<keyword evidence="9" id="KW-0249">Electron transport</keyword>
<keyword evidence="11" id="KW-0520">NAD</keyword>
<keyword evidence="12 17" id="KW-0496">Mitochondrion</keyword>
<dbReference type="EMBL" id="DQ442915">
    <property type="protein sequence ID" value="ABD85306.1"/>
    <property type="molecule type" value="Genomic_DNA"/>
</dbReference>
<dbReference type="GO" id="GO:0031966">
    <property type="term" value="C:mitochondrial membrane"/>
    <property type="evidence" value="ECO:0007669"/>
    <property type="project" value="UniProtKB-SubCell"/>
</dbReference>
<comment type="similarity">
    <text evidence="2">Belongs to the complex I subunit 6 family.</text>
</comment>
<evidence type="ECO:0000256" key="5">
    <source>
        <dbReference type="ARBA" id="ARBA00022448"/>
    </source>
</evidence>
<evidence type="ECO:0000256" key="3">
    <source>
        <dbReference type="ARBA" id="ARBA00012944"/>
    </source>
</evidence>
<keyword evidence="10 16" id="KW-1133">Transmembrane helix</keyword>
<comment type="catalytic activity">
    <reaction evidence="15">
        <text>a ubiquinone + NADH + 5 H(+)(in) = a ubiquinol + NAD(+) + 4 H(+)(out)</text>
        <dbReference type="Rhea" id="RHEA:29091"/>
        <dbReference type="Rhea" id="RHEA-COMP:9565"/>
        <dbReference type="Rhea" id="RHEA-COMP:9566"/>
        <dbReference type="ChEBI" id="CHEBI:15378"/>
        <dbReference type="ChEBI" id="CHEBI:16389"/>
        <dbReference type="ChEBI" id="CHEBI:17976"/>
        <dbReference type="ChEBI" id="CHEBI:57540"/>
        <dbReference type="ChEBI" id="CHEBI:57945"/>
        <dbReference type="EC" id="7.1.1.2"/>
    </reaction>
</comment>